<accession>A0A1W6ST54</accession>
<proteinExistence type="inferred from homology"/>
<evidence type="ECO:0000256" key="1">
    <source>
        <dbReference type="ARBA" id="ARBA00005233"/>
    </source>
</evidence>
<dbReference type="AlphaFoldDB" id="A0A1W6ST54"/>
<evidence type="ECO:0000256" key="3">
    <source>
        <dbReference type="RuleBase" id="RU000389"/>
    </source>
</evidence>
<dbReference type="Gene3D" id="3.30.700.10">
    <property type="entry name" value="Glycoprotein, Type 4 Pilin"/>
    <property type="match status" value="1"/>
</dbReference>
<dbReference type="SUPFAM" id="SSF54523">
    <property type="entry name" value="Pili subunits"/>
    <property type="match status" value="1"/>
</dbReference>
<gene>
    <name evidence="5" type="ORF">EBAPG3_000710</name>
</gene>
<evidence type="ECO:0000313" key="6">
    <source>
        <dbReference type="Proteomes" id="UP000012179"/>
    </source>
</evidence>
<sequence>MERDQKGLTLIETMMMFAIIGILATIAIPPAYQLYEDSVARDQVTEALSLLQSVESPVAGFYSDKGRWPTKPEFDSLVATRTGRYVASLTPLALTSGFQVTAAFKNNGVSKGLLNEGTGRTLVVATKDGVQWICNDNTNPATGVPGLVPGNILPQHRPAVCK</sequence>
<dbReference type="KEGG" id="nlc:EBAPG3_000710"/>
<dbReference type="InterPro" id="IPR012902">
    <property type="entry name" value="N_methyl_site"/>
</dbReference>
<organism evidence="5 6">
    <name type="scientific">Nitrosospira lacus</name>
    <dbReference type="NCBI Taxonomy" id="1288494"/>
    <lineage>
        <taxon>Bacteria</taxon>
        <taxon>Pseudomonadati</taxon>
        <taxon>Pseudomonadota</taxon>
        <taxon>Betaproteobacteria</taxon>
        <taxon>Nitrosomonadales</taxon>
        <taxon>Nitrosomonadaceae</taxon>
        <taxon>Nitrosospira</taxon>
    </lineage>
</organism>
<evidence type="ECO:0000256" key="2">
    <source>
        <dbReference type="ARBA" id="ARBA00022481"/>
    </source>
</evidence>
<keyword evidence="6" id="KW-1185">Reference proteome</keyword>
<keyword evidence="4" id="KW-0472">Membrane</keyword>
<keyword evidence="2" id="KW-0488">Methylation</keyword>
<dbReference type="GO" id="GO:0009289">
    <property type="term" value="C:pilus"/>
    <property type="evidence" value="ECO:0007669"/>
    <property type="project" value="InterPro"/>
</dbReference>
<protein>
    <submittedName>
        <fullName evidence="5">Prepilin-type cleavage/methylation domain-containing protein</fullName>
    </submittedName>
</protein>
<keyword evidence="4" id="KW-1133">Transmembrane helix</keyword>
<evidence type="ECO:0000256" key="4">
    <source>
        <dbReference type="SAM" id="Phobius"/>
    </source>
</evidence>
<dbReference type="InterPro" id="IPR001082">
    <property type="entry name" value="Pilin"/>
</dbReference>
<comment type="similarity">
    <text evidence="1 3">Belongs to the N-Me-Phe pilin family.</text>
</comment>
<dbReference type="InterPro" id="IPR045584">
    <property type="entry name" value="Pilin-like"/>
</dbReference>
<name>A0A1W6ST54_9PROT</name>
<feature type="transmembrane region" description="Helical" evidence="4">
    <location>
        <begin position="7"/>
        <end position="28"/>
    </location>
</feature>
<dbReference type="eggNOG" id="COG4969">
    <property type="taxonomic scope" value="Bacteria"/>
</dbReference>
<dbReference type="RefSeq" id="WP_004180641.1">
    <property type="nucleotide sequence ID" value="NZ_CP021106.3"/>
</dbReference>
<dbReference type="GO" id="GO:0007155">
    <property type="term" value="P:cell adhesion"/>
    <property type="evidence" value="ECO:0007669"/>
    <property type="project" value="InterPro"/>
</dbReference>
<evidence type="ECO:0000313" key="5">
    <source>
        <dbReference type="EMBL" id="ARO88955.1"/>
    </source>
</evidence>
<dbReference type="Proteomes" id="UP000012179">
    <property type="component" value="Chromosome"/>
</dbReference>
<dbReference type="Pfam" id="PF00114">
    <property type="entry name" value="Pilin"/>
    <property type="match status" value="1"/>
</dbReference>
<dbReference type="EMBL" id="CP021106">
    <property type="protein sequence ID" value="ARO88955.1"/>
    <property type="molecule type" value="Genomic_DNA"/>
</dbReference>
<reference evidence="5 6" key="1">
    <citation type="journal article" date="2015" name="Int. J. Syst. Evol. Microbiol.">
        <title>Nitrosospira lacus sp. nov., a psychrotolerant, ammonia-oxidizing bacterium from sandy lake sediment.</title>
        <authorList>
            <person name="Urakawa H."/>
            <person name="Garcia J.C."/>
            <person name="Nielsen J.L."/>
            <person name="Le V.Q."/>
            <person name="Kozlowski J.A."/>
            <person name="Stein L.Y."/>
            <person name="Lim C.K."/>
            <person name="Pommerening-Roser A."/>
            <person name="Martens-Habbena W."/>
            <person name="Stahl D.A."/>
            <person name="Klotz M.G."/>
        </authorList>
    </citation>
    <scope>NUCLEOTIDE SEQUENCE [LARGE SCALE GENOMIC DNA]</scope>
    <source>
        <strain evidence="5 6">APG3</strain>
    </source>
</reference>
<keyword evidence="4" id="KW-0812">Transmembrane</keyword>
<dbReference type="Pfam" id="PF07963">
    <property type="entry name" value="N_methyl"/>
    <property type="match status" value="1"/>
</dbReference>
<keyword evidence="3" id="KW-0281">Fimbrium</keyword>
<dbReference type="PROSITE" id="PS00409">
    <property type="entry name" value="PROKAR_NTER_METHYL"/>
    <property type="match status" value="1"/>
</dbReference>